<dbReference type="Pfam" id="PF00004">
    <property type="entry name" value="AAA"/>
    <property type="match status" value="1"/>
</dbReference>
<dbReference type="InterPro" id="IPR003959">
    <property type="entry name" value="ATPase_AAA_core"/>
</dbReference>
<comment type="caution">
    <text evidence="7">The sequence shown here is derived from an EMBL/GenBank/DDBJ whole genome shotgun (WGS) entry which is preliminary data.</text>
</comment>
<dbReference type="CDD" id="cd00009">
    <property type="entry name" value="AAA"/>
    <property type="match status" value="1"/>
</dbReference>
<dbReference type="Gene3D" id="1.10.8.60">
    <property type="match status" value="1"/>
</dbReference>
<dbReference type="SMART" id="SM00382">
    <property type="entry name" value="AAA"/>
    <property type="match status" value="1"/>
</dbReference>
<name>A0A9P6TW25_9FUNG</name>
<dbReference type="EMBL" id="JAAAJA010000882">
    <property type="protein sequence ID" value="KAG0249020.1"/>
    <property type="molecule type" value="Genomic_DNA"/>
</dbReference>
<dbReference type="GO" id="GO:0003677">
    <property type="term" value="F:DNA binding"/>
    <property type="evidence" value="ECO:0007669"/>
    <property type="project" value="InterPro"/>
</dbReference>
<keyword evidence="3" id="KW-0547">Nucleotide-binding</keyword>
<evidence type="ECO:0000256" key="2">
    <source>
        <dbReference type="ARBA" id="ARBA00022705"/>
    </source>
</evidence>
<dbReference type="InterPro" id="IPR003593">
    <property type="entry name" value="AAA+_ATPase"/>
</dbReference>
<evidence type="ECO:0000259" key="6">
    <source>
        <dbReference type="SMART" id="SM00382"/>
    </source>
</evidence>
<dbReference type="GO" id="GO:0016887">
    <property type="term" value="F:ATP hydrolysis activity"/>
    <property type="evidence" value="ECO:0007669"/>
    <property type="project" value="InterPro"/>
</dbReference>
<dbReference type="FunFam" id="3.40.50.300:FF:000137">
    <property type="entry name" value="Replication-associated recombination protein A"/>
    <property type="match status" value="1"/>
</dbReference>
<comment type="similarity">
    <text evidence="1">Belongs to the AAA ATPase family. RarA/MGS1/WRNIP1 subfamily.</text>
</comment>
<dbReference type="GO" id="GO:0017116">
    <property type="term" value="F:single-stranded DNA helicase activity"/>
    <property type="evidence" value="ECO:0007669"/>
    <property type="project" value="TreeGrafter"/>
</dbReference>
<evidence type="ECO:0000313" key="7">
    <source>
        <dbReference type="EMBL" id="KAG0249020.1"/>
    </source>
</evidence>
<dbReference type="GO" id="GO:0005634">
    <property type="term" value="C:nucleus"/>
    <property type="evidence" value="ECO:0007669"/>
    <property type="project" value="TreeGrafter"/>
</dbReference>
<proteinExistence type="inferred from homology"/>
<dbReference type="Gene3D" id="1.20.272.10">
    <property type="match status" value="1"/>
</dbReference>
<dbReference type="SUPFAM" id="SSF52540">
    <property type="entry name" value="P-loop containing nucleoside triphosphate hydrolases"/>
    <property type="match status" value="1"/>
</dbReference>
<keyword evidence="2" id="KW-0235">DNA replication</keyword>
<dbReference type="GO" id="GO:0006271">
    <property type="term" value="P:DNA strand elongation involved in DNA replication"/>
    <property type="evidence" value="ECO:0007669"/>
    <property type="project" value="UniProtKB-ARBA"/>
</dbReference>
<sequence>MSNLWEIHSRMSSQNSVKRKRGDATDQFEEMDESDPFRDSLDTKSSMEQRANNALLYNTSGFDQQYQSSSSQPSFQSRKEKVNAIVLRSMPLAERARPTSLDDFIGQNELVGPGGMLRALVLQDTVPSIILWGPCGVGKTTLARIIANSTKAVFKEMGATIHGVADVRKAFEDAKNLFQLTRQRTIIFLDEIHRFTKAQQDIFLPYVEKGTIILIGATTENPSFRVNSALLSRCRVLTLEKLSIEDGMDRMIWRAARIKWRDILEMAQERMMPHELQLLETTIGKDDKDIDTWVEGTIEPAAVKWLVDLSDGDGRSAINTLETAIQGLSTVILSDDMDYENSQGTDRSQQPPSIVERLLSAKLTAESVKNAFQKTHLQYDRQGDEHYNLISALHKSIRGGDADAAIYWLGRMLVAGEEPLYIARRLIRVASEDIGMADSAALPLATATYQACQIIGMPECDVNLAHCVVYMAKAKKSVDVYKAYGYVKDTVAEEYAFSVPIHLKNAPTQLMKDLGYLKEYKYPPSYPEGTHLDQEYLPTGLKRRKFLGQFPVMKLEDGEWQQ</sequence>
<evidence type="ECO:0000256" key="3">
    <source>
        <dbReference type="ARBA" id="ARBA00022741"/>
    </source>
</evidence>
<keyword evidence="7" id="KW-0378">Hydrolase</keyword>
<dbReference type="InterPro" id="IPR051314">
    <property type="entry name" value="AAA_ATPase_RarA/MGS1/WRNIP1"/>
</dbReference>
<evidence type="ECO:0000313" key="8">
    <source>
        <dbReference type="Proteomes" id="UP000726737"/>
    </source>
</evidence>
<evidence type="ECO:0000256" key="5">
    <source>
        <dbReference type="SAM" id="MobiDB-lite"/>
    </source>
</evidence>
<dbReference type="Pfam" id="PF12002">
    <property type="entry name" value="MgsA_C"/>
    <property type="match status" value="1"/>
</dbReference>
<dbReference type="GO" id="GO:0005524">
    <property type="term" value="F:ATP binding"/>
    <property type="evidence" value="ECO:0007669"/>
    <property type="project" value="UniProtKB-KW"/>
</dbReference>
<dbReference type="CDD" id="cd18139">
    <property type="entry name" value="HLD_clamp_RarA"/>
    <property type="match status" value="1"/>
</dbReference>
<dbReference type="Gene3D" id="1.10.3710.10">
    <property type="entry name" value="DNA polymerase III clamp loader subunits, C-terminal domain"/>
    <property type="match status" value="1"/>
</dbReference>
<keyword evidence="8" id="KW-1185">Reference proteome</keyword>
<dbReference type="InterPro" id="IPR008921">
    <property type="entry name" value="DNA_pol3_clamp-load_cplx_C"/>
</dbReference>
<feature type="domain" description="AAA+ ATPase" evidence="6">
    <location>
        <begin position="125"/>
        <end position="242"/>
    </location>
</feature>
<dbReference type="PANTHER" id="PTHR13779:SF7">
    <property type="entry name" value="ATPASE WRNIP1"/>
    <property type="match status" value="1"/>
</dbReference>
<gene>
    <name evidence="7" type="primary">WRNIP1</name>
    <name evidence="7" type="ORF">BG011_009667</name>
</gene>
<dbReference type="OrthoDB" id="10265467at2759"/>
<dbReference type="FunFam" id="1.20.272.10:FF:000001">
    <property type="entry name" value="Putative AAA family ATPase"/>
    <property type="match status" value="1"/>
</dbReference>
<dbReference type="AlphaFoldDB" id="A0A9P6TW25"/>
<dbReference type="InterPro" id="IPR021886">
    <property type="entry name" value="MgsA_C"/>
</dbReference>
<feature type="compositionally biased region" description="Basic and acidic residues" evidence="5">
    <location>
        <begin position="35"/>
        <end position="47"/>
    </location>
</feature>
<dbReference type="Gene3D" id="3.40.50.300">
    <property type="entry name" value="P-loop containing nucleotide triphosphate hydrolases"/>
    <property type="match status" value="1"/>
</dbReference>
<reference evidence="7" key="1">
    <citation type="journal article" date="2020" name="Fungal Divers.">
        <title>Resolving the Mortierellaceae phylogeny through synthesis of multi-gene phylogenetics and phylogenomics.</title>
        <authorList>
            <person name="Vandepol N."/>
            <person name="Liber J."/>
            <person name="Desiro A."/>
            <person name="Na H."/>
            <person name="Kennedy M."/>
            <person name="Barry K."/>
            <person name="Grigoriev I.V."/>
            <person name="Miller A.N."/>
            <person name="O'Donnell K."/>
            <person name="Stajich J.E."/>
            <person name="Bonito G."/>
        </authorList>
    </citation>
    <scope>NUCLEOTIDE SEQUENCE</scope>
    <source>
        <strain evidence="7">KOD948</strain>
    </source>
</reference>
<dbReference type="GO" id="GO:0008047">
    <property type="term" value="F:enzyme activator activity"/>
    <property type="evidence" value="ECO:0007669"/>
    <property type="project" value="TreeGrafter"/>
</dbReference>
<accession>A0A9P6TW25</accession>
<protein>
    <submittedName>
        <fullName evidence="7">Werner helicase interacting protein 1</fullName>
    </submittedName>
</protein>
<dbReference type="Proteomes" id="UP000726737">
    <property type="component" value="Unassembled WGS sequence"/>
</dbReference>
<keyword evidence="4" id="KW-0067">ATP-binding</keyword>
<dbReference type="Pfam" id="PF16193">
    <property type="entry name" value="AAA_assoc_2"/>
    <property type="match status" value="1"/>
</dbReference>
<dbReference type="InterPro" id="IPR032423">
    <property type="entry name" value="AAA_assoc_2"/>
</dbReference>
<dbReference type="PANTHER" id="PTHR13779">
    <property type="entry name" value="WERNER HELICASE-INTERACTING PROTEIN 1 FAMILY MEMBER"/>
    <property type="match status" value="1"/>
</dbReference>
<keyword evidence="7" id="KW-0347">Helicase</keyword>
<evidence type="ECO:0000256" key="1">
    <source>
        <dbReference type="ARBA" id="ARBA00008959"/>
    </source>
</evidence>
<feature type="region of interest" description="Disordered" evidence="5">
    <location>
        <begin position="1"/>
        <end position="48"/>
    </location>
</feature>
<dbReference type="SUPFAM" id="SSF48019">
    <property type="entry name" value="post-AAA+ oligomerization domain-like"/>
    <property type="match status" value="1"/>
</dbReference>
<evidence type="ECO:0000256" key="4">
    <source>
        <dbReference type="ARBA" id="ARBA00022840"/>
    </source>
</evidence>
<dbReference type="GO" id="GO:0000731">
    <property type="term" value="P:DNA synthesis involved in DNA repair"/>
    <property type="evidence" value="ECO:0007669"/>
    <property type="project" value="TreeGrafter"/>
</dbReference>
<organism evidence="7 8">
    <name type="scientific">Mortierella polycephala</name>
    <dbReference type="NCBI Taxonomy" id="41804"/>
    <lineage>
        <taxon>Eukaryota</taxon>
        <taxon>Fungi</taxon>
        <taxon>Fungi incertae sedis</taxon>
        <taxon>Mucoromycota</taxon>
        <taxon>Mortierellomycotina</taxon>
        <taxon>Mortierellomycetes</taxon>
        <taxon>Mortierellales</taxon>
        <taxon>Mortierellaceae</taxon>
        <taxon>Mortierella</taxon>
    </lineage>
</organism>
<dbReference type="InterPro" id="IPR027417">
    <property type="entry name" value="P-loop_NTPase"/>
</dbReference>